<evidence type="ECO:0000256" key="4">
    <source>
        <dbReference type="ARBA" id="ARBA00022679"/>
    </source>
</evidence>
<keyword evidence="10" id="KW-0472">Membrane</keyword>
<keyword evidence="12" id="KW-1185">Reference proteome</keyword>
<keyword evidence="5" id="KW-0812">Transmembrane</keyword>
<dbReference type="EC" id="2.7.11.1" evidence="2"/>
<sequence length="164" mass="18681">MLLGLFKSIGAPCWIILKDSTFGGFEVRFSKENILGAGGYGMVYHGNLINGTLVDINKFLNNLCQLEFEFKIFVPEKEFQVEVEAIGHVRHKNLVSLLGYCIEGMHMYFPIWQSLIVLYLFWHLKMLCSKASPQDVGLRVCQQWKFGTVTSWSHATPHVSHLEG</sequence>
<keyword evidence="7" id="KW-0418">Kinase</keyword>
<comment type="subcellular location">
    <subcellularLocation>
        <location evidence="1">Membrane</location>
        <topology evidence="1">Single-pass membrane protein</topology>
    </subcellularLocation>
</comment>
<dbReference type="Gene3D" id="3.30.200.20">
    <property type="entry name" value="Phosphorylase Kinase, domain 1"/>
    <property type="match status" value="1"/>
</dbReference>
<protein>
    <recommendedName>
        <fullName evidence="2">non-specific serine/threonine protein kinase</fullName>
        <ecNumber evidence="2">2.7.11.1</ecNumber>
    </recommendedName>
</protein>
<name>A0ABQ7TXI0_SOLTU</name>
<evidence type="ECO:0000256" key="6">
    <source>
        <dbReference type="ARBA" id="ARBA00022741"/>
    </source>
</evidence>
<gene>
    <name evidence="11" type="ORF">KY290_037458</name>
</gene>
<dbReference type="InterPro" id="IPR011009">
    <property type="entry name" value="Kinase-like_dom_sf"/>
</dbReference>
<evidence type="ECO:0000256" key="5">
    <source>
        <dbReference type="ARBA" id="ARBA00022692"/>
    </source>
</evidence>
<evidence type="ECO:0000256" key="3">
    <source>
        <dbReference type="ARBA" id="ARBA00022553"/>
    </source>
</evidence>
<evidence type="ECO:0000256" key="2">
    <source>
        <dbReference type="ARBA" id="ARBA00012513"/>
    </source>
</evidence>
<comment type="caution">
    <text evidence="11">The sequence shown here is derived from an EMBL/GenBank/DDBJ whole genome shotgun (WGS) entry which is preliminary data.</text>
</comment>
<keyword evidence="3" id="KW-0597">Phosphoprotein</keyword>
<dbReference type="PANTHER" id="PTHR47984:SF14">
    <property type="entry name" value="OS01G0323000 PROTEIN"/>
    <property type="match status" value="1"/>
</dbReference>
<organism evidence="11 12">
    <name type="scientific">Solanum tuberosum</name>
    <name type="common">Potato</name>
    <dbReference type="NCBI Taxonomy" id="4113"/>
    <lineage>
        <taxon>Eukaryota</taxon>
        <taxon>Viridiplantae</taxon>
        <taxon>Streptophyta</taxon>
        <taxon>Embryophyta</taxon>
        <taxon>Tracheophyta</taxon>
        <taxon>Spermatophyta</taxon>
        <taxon>Magnoliopsida</taxon>
        <taxon>eudicotyledons</taxon>
        <taxon>Gunneridae</taxon>
        <taxon>Pentapetalae</taxon>
        <taxon>asterids</taxon>
        <taxon>lamiids</taxon>
        <taxon>Solanales</taxon>
        <taxon>Solanaceae</taxon>
        <taxon>Solanoideae</taxon>
        <taxon>Solaneae</taxon>
        <taxon>Solanum</taxon>
    </lineage>
</organism>
<dbReference type="PANTHER" id="PTHR47984">
    <property type="entry name" value="OS01G0323000 PROTEIN"/>
    <property type="match status" value="1"/>
</dbReference>
<evidence type="ECO:0000256" key="9">
    <source>
        <dbReference type="ARBA" id="ARBA00022989"/>
    </source>
</evidence>
<accession>A0ABQ7TXI0</accession>
<evidence type="ECO:0000313" key="11">
    <source>
        <dbReference type="EMBL" id="KAH0738753.1"/>
    </source>
</evidence>
<reference evidence="11 12" key="1">
    <citation type="journal article" date="2021" name="bioRxiv">
        <title>Chromosome-scale and haplotype-resolved genome assembly of a tetraploid potato cultivar.</title>
        <authorList>
            <person name="Sun H."/>
            <person name="Jiao W.-B."/>
            <person name="Krause K."/>
            <person name="Campoy J.A."/>
            <person name="Goel M."/>
            <person name="Folz-Donahue K."/>
            <person name="Kukat C."/>
            <person name="Huettel B."/>
            <person name="Schneeberger K."/>
        </authorList>
    </citation>
    <scope>NUCLEOTIDE SEQUENCE [LARGE SCALE GENOMIC DNA]</scope>
    <source>
        <strain evidence="11">SolTubOtavaFocal</strain>
        <tissue evidence="11">Leaves</tissue>
    </source>
</reference>
<evidence type="ECO:0000256" key="8">
    <source>
        <dbReference type="ARBA" id="ARBA00022840"/>
    </source>
</evidence>
<dbReference type="SUPFAM" id="SSF56112">
    <property type="entry name" value="Protein kinase-like (PK-like)"/>
    <property type="match status" value="1"/>
</dbReference>
<dbReference type="EMBL" id="JAIVGD010000028">
    <property type="protein sequence ID" value="KAH0738753.1"/>
    <property type="molecule type" value="Genomic_DNA"/>
</dbReference>
<evidence type="ECO:0000313" key="12">
    <source>
        <dbReference type="Proteomes" id="UP000826656"/>
    </source>
</evidence>
<evidence type="ECO:0000256" key="1">
    <source>
        <dbReference type="ARBA" id="ARBA00004167"/>
    </source>
</evidence>
<keyword evidence="9" id="KW-1133">Transmembrane helix</keyword>
<evidence type="ECO:0000256" key="7">
    <source>
        <dbReference type="ARBA" id="ARBA00022777"/>
    </source>
</evidence>
<keyword evidence="8" id="KW-0067">ATP-binding</keyword>
<dbReference type="Proteomes" id="UP000826656">
    <property type="component" value="Unassembled WGS sequence"/>
</dbReference>
<proteinExistence type="predicted"/>
<keyword evidence="6" id="KW-0547">Nucleotide-binding</keyword>
<dbReference type="InterPro" id="IPR052232">
    <property type="entry name" value="RLK_Ser/Thr-Kinase"/>
</dbReference>
<keyword evidence="4" id="KW-0808">Transferase</keyword>
<evidence type="ECO:0000256" key="10">
    <source>
        <dbReference type="ARBA" id="ARBA00023136"/>
    </source>
</evidence>